<dbReference type="InterPro" id="IPR018294">
    <property type="entry name" value="ISPD_synthase_CS"/>
</dbReference>
<dbReference type="SUPFAM" id="SSF53448">
    <property type="entry name" value="Nucleotide-diphospho-sugar transferases"/>
    <property type="match status" value="1"/>
</dbReference>
<dbReference type="FunFam" id="3.90.550.10:FF:000003">
    <property type="entry name" value="2-C-methyl-D-erythritol 4-phosphate cytidylyltransferase"/>
    <property type="match status" value="1"/>
</dbReference>
<reference evidence="8 9" key="1">
    <citation type="submission" date="2020-08" db="EMBL/GenBank/DDBJ databases">
        <title>Genomic Encyclopedia of Type Strains, Phase IV (KMG-IV): sequencing the most valuable type-strain genomes for metagenomic binning, comparative biology and taxonomic classification.</title>
        <authorList>
            <person name="Goeker M."/>
        </authorList>
    </citation>
    <scope>NUCLEOTIDE SEQUENCE [LARGE SCALE GENOMIC DNA]</scope>
    <source>
        <strain evidence="8 9">DSM 11805</strain>
    </source>
</reference>
<name>A0A841RQG2_9BACI</name>
<comment type="similarity">
    <text evidence="3 7">Belongs to the IspD/TarI cytidylyltransferase family. IspD subfamily.</text>
</comment>
<proteinExistence type="inferred from homology"/>
<dbReference type="GO" id="GO:0050518">
    <property type="term" value="F:2-C-methyl-D-erythritol 4-phosphate cytidylyltransferase activity"/>
    <property type="evidence" value="ECO:0007669"/>
    <property type="project" value="UniProtKB-UniRule"/>
</dbReference>
<dbReference type="PROSITE" id="PS01295">
    <property type="entry name" value="ISPD"/>
    <property type="match status" value="1"/>
</dbReference>
<feature type="site" description="Transition state stabilizer" evidence="7">
    <location>
        <position position="16"/>
    </location>
</feature>
<dbReference type="NCBIfam" id="TIGR00453">
    <property type="entry name" value="ispD"/>
    <property type="match status" value="1"/>
</dbReference>
<keyword evidence="4 7" id="KW-0808">Transferase</keyword>
<dbReference type="InterPro" id="IPR001228">
    <property type="entry name" value="IspD"/>
</dbReference>
<comment type="function">
    <text evidence="7">Catalyzes the formation of 4-diphosphocytidyl-2-C-methyl-D-erythritol from CTP and 2-C-methyl-D-erythritol 4-phosphate (MEP).</text>
</comment>
<dbReference type="EC" id="2.7.7.60" evidence="7"/>
<evidence type="ECO:0000256" key="5">
    <source>
        <dbReference type="ARBA" id="ARBA00022695"/>
    </source>
</evidence>
<dbReference type="Pfam" id="PF01128">
    <property type="entry name" value="IspD"/>
    <property type="match status" value="1"/>
</dbReference>
<gene>
    <name evidence="7" type="primary">ispD</name>
    <name evidence="8" type="ORF">GGQ92_001667</name>
</gene>
<dbReference type="InterPro" id="IPR050088">
    <property type="entry name" value="IspD/TarI_cytidylyltransf_bact"/>
</dbReference>
<dbReference type="PANTHER" id="PTHR32125:SF4">
    <property type="entry name" value="2-C-METHYL-D-ERYTHRITOL 4-PHOSPHATE CYTIDYLYLTRANSFERASE, CHLOROPLASTIC"/>
    <property type="match status" value="1"/>
</dbReference>
<comment type="pathway">
    <text evidence="2 7">Isoprenoid biosynthesis; isopentenyl diphosphate biosynthesis via DXP pathway; isopentenyl diphosphate from 1-deoxy-D-xylulose 5-phosphate: step 2/6.</text>
</comment>
<evidence type="ECO:0000256" key="2">
    <source>
        <dbReference type="ARBA" id="ARBA00004787"/>
    </source>
</evidence>
<feature type="site" description="Positions MEP for the nucleophilic attack" evidence="7">
    <location>
        <position position="210"/>
    </location>
</feature>
<protein>
    <recommendedName>
        <fullName evidence="7">2-C-methyl-D-erythritol 4-phosphate cytidylyltransferase</fullName>
        <ecNumber evidence="7">2.7.7.60</ecNumber>
    </recommendedName>
    <alternativeName>
        <fullName evidence="7">4-diphosphocytidyl-2C-methyl-D-erythritol synthase</fullName>
    </alternativeName>
    <alternativeName>
        <fullName evidence="7">MEP cytidylyltransferase</fullName>
        <shortName evidence="7">MCT</shortName>
    </alternativeName>
</protein>
<sequence>MVPYVAIVLAAGQGKRMKAGKNKQFIELDGKPLIIHTLSRFLDDEWCTNIRLVIQPFDLEEIEALLRTYQIRERIELVHGGEERQHSSYLGLKSLQAESDQVVMIHDGARPFVRQKYLHELAKKAKDTGAALLAVRVTDTIKQRNNQQLQTLNRETLWAAQTPQAFTYNKIMEAHERAKDEEFLGTDDISLLERMSHPIDIVEGSIENMKLTTPDDILRAKWLLQEWREEE</sequence>
<dbReference type="InterPro" id="IPR034683">
    <property type="entry name" value="IspD/TarI"/>
</dbReference>
<dbReference type="HAMAP" id="MF_00108">
    <property type="entry name" value="IspD"/>
    <property type="match status" value="1"/>
</dbReference>
<feature type="site" description="Positions MEP for the nucleophilic attack" evidence="7">
    <location>
        <position position="154"/>
    </location>
</feature>
<dbReference type="Gene3D" id="3.90.550.10">
    <property type="entry name" value="Spore Coat Polysaccharide Biosynthesis Protein SpsA, Chain A"/>
    <property type="match status" value="1"/>
</dbReference>
<dbReference type="RefSeq" id="WP_184246991.1">
    <property type="nucleotide sequence ID" value="NZ_BAAACU010000042.1"/>
</dbReference>
<dbReference type="CDD" id="cd02516">
    <property type="entry name" value="CDP-ME_synthetase"/>
    <property type="match status" value="1"/>
</dbReference>
<dbReference type="Proteomes" id="UP000572212">
    <property type="component" value="Unassembled WGS sequence"/>
</dbReference>
<dbReference type="EMBL" id="JACHON010000006">
    <property type="protein sequence ID" value="MBB6512878.1"/>
    <property type="molecule type" value="Genomic_DNA"/>
</dbReference>
<evidence type="ECO:0000256" key="4">
    <source>
        <dbReference type="ARBA" id="ARBA00022679"/>
    </source>
</evidence>
<evidence type="ECO:0000256" key="3">
    <source>
        <dbReference type="ARBA" id="ARBA00009789"/>
    </source>
</evidence>
<comment type="catalytic activity">
    <reaction evidence="1 7">
        <text>2-C-methyl-D-erythritol 4-phosphate + CTP + H(+) = 4-CDP-2-C-methyl-D-erythritol + diphosphate</text>
        <dbReference type="Rhea" id="RHEA:13429"/>
        <dbReference type="ChEBI" id="CHEBI:15378"/>
        <dbReference type="ChEBI" id="CHEBI:33019"/>
        <dbReference type="ChEBI" id="CHEBI:37563"/>
        <dbReference type="ChEBI" id="CHEBI:57823"/>
        <dbReference type="ChEBI" id="CHEBI:58262"/>
        <dbReference type="EC" id="2.7.7.60"/>
    </reaction>
</comment>
<evidence type="ECO:0000313" key="8">
    <source>
        <dbReference type="EMBL" id="MBB6512878.1"/>
    </source>
</evidence>
<accession>A0A841RQG2</accession>
<dbReference type="AlphaFoldDB" id="A0A841RQG2"/>
<keyword evidence="9" id="KW-1185">Reference proteome</keyword>
<dbReference type="InterPro" id="IPR029044">
    <property type="entry name" value="Nucleotide-diphossugar_trans"/>
</dbReference>
<keyword evidence="5 7" id="KW-0548">Nucleotidyltransferase</keyword>
<evidence type="ECO:0000256" key="6">
    <source>
        <dbReference type="ARBA" id="ARBA00023229"/>
    </source>
</evidence>
<keyword evidence="6 7" id="KW-0414">Isoprene biosynthesis</keyword>
<dbReference type="PANTHER" id="PTHR32125">
    <property type="entry name" value="2-C-METHYL-D-ERYTHRITOL 4-PHOSPHATE CYTIDYLYLTRANSFERASE, CHLOROPLASTIC"/>
    <property type="match status" value="1"/>
</dbReference>
<comment type="caution">
    <text evidence="8">The sequence shown here is derived from an EMBL/GenBank/DDBJ whole genome shotgun (WGS) entry which is preliminary data.</text>
</comment>
<dbReference type="GO" id="GO:0019288">
    <property type="term" value="P:isopentenyl diphosphate biosynthetic process, methylerythritol 4-phosphate pathway"/>
    <property type="evidence" value="ECO:0007669"/>
    <property type="project" value="UniProtKB-UniRule"/>
</dbReference>
<feature type="site" description="Transition state stabilizer" evidence="7">
    <location>
        <position position="23"/>
    </location>
</feature>
<evidence type="ECO:0000256" key="7">
    <source>
        <dbReference type="HAMAP-Rule" id="MF_00108"/>
    </source>
</evidence>
<evidence type="ECO:0000313" key="9">
    <source>
        <dbReference type="Proteomes" id="UP000572212"/>
    </source>
</evidence>
<evidence type="ECO:0000256" key="1">
    <source>
        <dbReference type="ARBA" id="ARBA00001282"/>
    </source>
</evidence>
<dbReference type="UniPathway" id="UPA00056">
    <property type="reaction ID" value="UER00093"/>
</dbReference>
<organism evidence="8 9">
    <name type="scientific">Gracilibacillus halotolerans</name>
    <dbReference type="NCBI Taxonomy" id="74386"/>
    <lineage>
        <taxon>Bacteria</taxon>
        <taxon>Bacillati</taxon>
        <taxon>Bacillota</taxon>
        <taxon>Bacilli</taxon>
        <taxon>Bacillales</taxon>
        <taxon>Bacillaceae</taxon>
        <taxon>Gracilibacillus</taxon>
    </lineage>
</organism>